<feature type="non-terminal residue" evidence="2">
    <location>
        <position position="1"/>
    </location>
</feature>
<proteinExistence type="predicted"/>
<gene>
    <name evidence="2" type="ORF">A2U01_0017342</name>
</gene>
<accession>A0A392N964</accession>
<feature type="region of interest" description="Disordered" evidence="1">
    <location>
        <begin position="1"/>
        <end position="20"/>
    </location>
</feature>
<dbReference type="Proteomes" id="UP000265520">
    <property type="component" value="Unassembled WGS sequence"/>
</dbReference>
<dbReference type="EMBL" id="LXQA010032133">
    <property type="protein sequence ID" value="MCH96357.1"/>
    <property type="molecule type" value="Genomic_DNA"/>
</dbReference>
<protein>
    <submittedName>
        <fullName evidence="2">Uncharacterized protein</fullName>
    </submittedName>
</protein>
<organism evidence="2 3">
    <name type="scientific">Trifolium medium</name>
    <dbReference type="NCBI Taxonomy" id="97028"/>
    <lineage>
        <taxon>Eukaryota</taxon>
        <taxon>Viridiplantae</taxon>
        <taxon>Streptophyta</taxon>
        <taxon>Embryophyta</taxon>
        <taxon>Tracheophyta</taxon>
        <taxon>Spermatophyta</taxon>
        <taxon>Magnoliopsida</taxon>
        <taxon>eudicotyledons</taxon>
        <taxon>Gunneridae</taxon>
        <taxon>Pentapetalae</taxon>
        <taxon>rosids</taxon>
        <taxon>fabids</taxon>
        <taxon>Fabales</taxon>
        <taxon>Fabaceae</taxon>
        <taxon>Papilionoideae</taxon>
        <taxon>50 kb inversion clade</taxon>
        <taxon>NPAAA clade</taxon>
        <taxon>Hologalegina</taxon>
        <taxon>IRL clade</taxon>
        <taxon>Trifolieae</taxon>
        <taxon>Trifolium</taxon>
    </lineage>
</organism>
<sequence>RGNCSWAGAGGGEGGGDGVGGGVGSRAPLLFLDLTEVVPDEEPPSSPFPCLDFLKGFFMVVSGFGEIFVGFYRVKLGDVNFEMVKLKDARWNMVME</sequence>
<evidence type="ECO:0000256" key="1">
    <source>
        <dbReference type="SAM" id="MobiDB-lite"/>
    </source>
</evidence>
<comment type="caution">
    <text evidence="2">The sequence shown here is derived from an EMBL/GenBank/DDBJ whole genome shotgun (WGS) entry which is preliminary data.</text>
</comment>
<name>A0A392N964_9FABA</name>
<dbReference type="AlphaFoldDB" id="A0A392N964"/>
<keyword evidence="3" id="KW-1185">Reference proteome</keyword>
<feature type="compositionally biased region" description="Gly residues" evidence="1">
    <location>
        <begin position="8"/>
        <end position="20"/>
    </location>
</feature>
<evidence type="ECO:0000313" key="3">
    <source>
        <dbReference type="Proteomes" id="UP000265520"/>
    </source>
</evidence>
<evidence type="ECO:0000313" key="2">
    <source>
        <dbReference type="EMBL" id="MCH96357.1"/>
    </source>
</evidence>
<reference evidence="2 3" key="1">
    <citation type="journal article" date="2018" name="Front. Plant Sci.">
        <title>Red Clover (Trifolium pratense) and Zigzag Clover (T. medium) - A Picture of Genomic Similarities and Differences.</title>
        <authorList>
            <person name="Dluhosova J."/>
            <person name="Istvanek J."/>
            <person name="Nedelnik J."/>
            <person name="Repkova J."/>
        </authorList>
    </citation>
    <scope>NUCLEOTIDE SEQUENCE [LARGE SCALE GENOMIC DNA]</scope>
    <source>
        <strain evidence="3">cv. 10/8</strain>
        <tissue evidence="2">Leaf</tissue>
    </source>
</reference>